<accession>A0ABX8PSY2</accession>
<keyword evidence="2" id="KW-1185">Reference proteome</keyword>
<reference evidence="1 2" key="2">
    <citation type="journal article" date="2021" name="Microorganisms">
        <title>The Ever-Expanding Pseudomonas Genus: Description of 43 New Species and Partition of the Pseudomonas putida Group.</title>
        <authorList>
            <person name="Girard L."/>
            <person name="Lood C."/>
            <person name="Hofte M."/>
            <person name="Vandamme P."/>
            <person name="Rokni-Zadeh H."/>
            <person name="van Noort V."/>
            <person name="Lavigne R."/>
            <person name="De Mot R."/>
        </authorList>
    </citation>
    <scope>NUCLEOTIDE SEQUENCE [LARGE SCALE GENOMIC DNA]</scope>
    <source>
        <strain evidence="1 2">ZA 5.3</strain>
    </source>
</reference>
<dbReference type="EMBL" id="CP077089">
    <property type="protein sequence ID" value="QXI04415.1"/>
    <property type="molecule type" value="Genomic_DNA"/>
</dbReference>
<protein>
    <recommendedName>
        <fullName evidence="3">DUF3800 domain-containing protein</fullName>
    </recommendedName>
</protein>
<name>A0ABX8PSY2_9PSED</name>
<evidence type="ECO:0008006" key="3">
    <source>
        <dbReference type="Google" id="ProtNLM"/>
    </source>
</evidence>
<dbReference type="RefSeq" id="WP_186615801.1">
    <property type="nucleotide sequence ID" value="NZ_CP077089.1"/>
</dbReference>
<evidence type="ECO:0000313" key="1">
    <source>
        <dbReference type="EMBL" id="QXI04415.1"/>
    </source>
</evidence>
<proteinExistence type="predicted"/>
<reference evidence="1 2" key="1">
    <citation type="journal article" date="2020" name="Microorganisms">
        <title>Reliable Identification of Environmental Pseudomonas Isolates Using the rpoD Gene.</title>
        <authorList>
            <consortium name="The Broad Institute Genome Sequencing Platform"/>
            <person name="Girard L."/>
            <person name="Lood C."/>
            <person name="Rokni-Zadeh H."/>
            <person name="van Noort V."/>
            <person name="Lavigne R."/>
            <person name="De Mot R."/>
        </authorList>
    </citation>
    <scope>NUCLEOTIDE SEQUENCE [LARGE SCALE GENOMIC DNA]</scope>
    <source>
        <strain evidence="1 2">ZA 5.3</strain>
    </source>
</reference>
<dbReference type="Proteomes" id="UP000646386">
    <property type="component" value="Chromosome"/>
</dbReference>
<gene>
    <name evidence="1" type="ORF">HU718_020525</name>
</gene>
<organism evidence="1 2">
    <name type="scientific">Pseudomonas tensinigenes</name>
    <dbReference type="NCBI Taxonomy" id="2745511"/>
    <lineage>
        <taxon>Bacteria</taxon>
        <taxon>Pseudomonadati</taxon>
        <taxon>Pseudomonadota</taxon>
        <taxon>Gammaproteobacteria</taxon>
        <taxon>Pseudomonadales</taxon>
        <taxon>Pseudomonadaceae</taxon>
        <taxon>Pseudomonas</taxon>
    </lineage>
</organism>
<evidence type="ECO:0000313" key="2">
    <source>
        <dbReference type="Proteomes" id="UP000646386"/>
    </source>
</evidence>
<sequence length="292" mass="34089">MENHYLIIDESGAKGYSKNPEKYDGEFGAMAGFLMSSEHYEYCKDRFESTIPPKNDNGKRHITDFPFDMQQSIRDHIFDIFEKERIQWIYEAIFVQGLYESEFLESRGGSKNKKESLHAKLFMGLMIKVIASLNDFRDKEIELTIISDQIDTGVVRILKQEIIPYLSLIHGQPIESKFTIFDHKTKKVKKYVLKSSMTHQKNTQKYLSININLVCEDSAMTFFADILSNSAHYYIKKNYENYRIVKLNSKQAIAGHPLIPLLMHAYDARDESFLWPSDILYRRNKDQPGVEL</sequence>